<feature type="transmembrane region" description="Helical" evidence="7">
    <location>
        <begin position="412"/>
        <end position="433"/>
    </location>
</feature>
<evidence type="ECO:0000256" key="1">
    <source>
        <dbReference type="ARBA" id="ARBA00004141"/>
    </source>
</evidence>
<dbReference type="OrthoDB" id="2126698at2759"/>
<dbReference type="GO" id="GO:0016020">
    <property type="term" value="C:membrane"/>
    <property type="evidence" value="ECO:0007669"/>
    <property type="project" value="UniProtKB-SubCell"/>
</dbReference>
<dbReference type="EMBL" id="KZ110593">
    <property type="protein sequence ID" value="OSX65189.1"/>
    <property type="molecule type" value="Genomic_DNA"/>
</dbReference>
<feature type="transmembrane region" description="Helical" evidence="7">
    <location>
        <begin position="235"/>
        <end position="263"/>
    </location>
</feature>
<dbReference type="Pfam" id="PF01554">
    <property type="entry name" value="MatE"/>
    <property type="match status" value="1"/>
</dbReference>
<dbReference type="CDD" id="cd13132">
    <property type="entry name" value="MATE_eukaryotic"/>
    <property type="match status" value="1"/>
</dbReference>
<dbReference type="GeneID" id="36329538"/>
<keyword evidence="3 7" id="KW-0812">Transmembrane</keyword>
<dbReference type="AlphaFoldDB" id="A0A1X6N974"/>
<proteinExistence type="inferred from homology"/>
<dbReference type="PANTHER" id="PTHR11206">
    <property type="entry name" value="MULTIDRUG RESISTANCE PROTEIN"/>
    <property type="match status" value="1"/>
</dbReference>
<evidence type="ECO:0000313" key="8">
    <source>
        <dbReference type="EMBL" id="OSX65189.1"/>
    </source>
</evidence>
<sequence length="523" mass="56912">MSSTYVHYSTPSSLPSDYALLSRYAAAHRAQDVQNTDDRNDSEHVFSDHDSVPDAHPHGLAIPNASSPVSRRRSFPTSYITPFKPTMGPLPDSSGYRSGPPDPNASETTPLLTPYVPRIEEEVDRIDGNDVARPVSMLREELAILLKYTLPVFGTHVLEYSLVIASVVSLGHLSTMALAASTLGSMTASVTGFSIIQGFTSTLDTMLPGAWTSSQPQLVGLWSQRMVWGPEPFRLGFIGAPIATAISFNLISIASIAYGIFYVPRTAWHPLSRRCFTSLGVLVHLGLAGVGQTASEWWSWELVGPCLWFHHRLGPIALATQSVLLVSASTTYQAPFALSVATSVRYLSLGLHLSIGNLLGEEKAKRAGVAAKASIFMSLGISLVWSAMFLIFRRSWAYLFNDDPEVVTLVASILPVVALFQVFDGLGAVTGGILRAAGKQFTGALLNLSAYYVIGIPFGLWLTFWQGMQLHGLWLGLTVSLVYCAAAGVWICLRTDWYREVEKVKKRVADDQKNGLADVEAHH</sequence>
<evidence type="ECO:0008006" key="10">
    <source>
        <dbReference type="Google" id="ProtNLM"/>
    </source>
</evidence>
<evidence type="ECO:0000256" key="7">
    <source>
        <dbReference type="SAM" id="Phobius"/>
    </source>
</evidence>
<dbReference type="RefSeq" id="XP_024341983.1">
    <property type="nucleotide sequence ID" value="XM_024484589.1"/>
</dbReference>
<reference evidence="8 9" key="1">
    <citation type="submission" date="2017-04" db="EMBL/GenBank/DDBJ databases">
        <title>Genome Sequence of the Model Brown-Rot Fungus Postia placenta SB12.</title>
        <authorList>
            <consortium name="DOE Joint Genome Institute"/>
            <person name="Gaskell J."/>
            <person name="Kersten P."/>
            <person name="Larrondo L.F."/>
            <person name="Canessa P."/>
            <person name="Martinez D."/>
            <person name="Hibbett D."/>
            <person name="Schmoll M."/>
            <person name="Kubicek C.P."/>
            <person name="Martinez A.T."/>
            <person name="Yadav J."/>
            <person name="Master E."/>
            <person name="Magnuson J.K."/>
            <person name="James T."/>
            <person name="Yaver D."/>
            <person name="Berka R."/>
            <person name="Labutti K."/>
            <person name="Lipzen A."/>
            <person name="Aerts A."/>
            <person name="Barry K."/>
            <person name="Henrissat B."/>
            <person name="Blanchette R."/>
            <person name="Grigoriev I."/>
            <person name="Cullen D."/>
        </authorList>
    </citation>
    <scope>NUCLEOTIDE SEQUENCE [LARGE SCALE GENOMIC DNA]</scope>
    <source>
        <strain evidence="8 9">MAD-698-R-SB12</strain>
    </source>
</reference>
<feature type="transmembrane region" description="Helical" evidence="7">
    <location>
        <begin position="157"/>
        <end position="180"/>
    </location>
</feature>
<accession>A0A1X6N974</accession>
<keyword evidence="5 7" id="KW-0472">Membrane</keyword>
<dbReference type="GO" id="GO:1990961">
    <property type="term" value="P:xenobiotic detoxification by transmembrane export across the plasma membrane"/>
    <property type="evidence" value="ECO:0007669"/>
    <property type="project" value="InterPro"/>
</dbReference>
<feature type="transmembrane region" description="Helical" evidence="7">
    <location>
        <begin position="371"/>
        <end position="392"/>
    </location>
</feature>
<dbReference type="InterPro" id="IPR045069">
    <property type="entry name" value="MATE_euk"/>
</dbReference>
<dbReference type="Proteomes" id="UP000194127">
    <property type="component" value="Unassembled WGS sequence"/>
</dbReference>
<feature type="compositionally biased region" description="Polar residues" evidence="6">
    <location>
        <begin position="64"/>
        <end position="80"/>
    </location>
</feature>
<feature type="transmembrane region" description="Helical" evidence="7">
    <location>
        <begin position="445"/>
        <end position="465"/>
    </location>
</feature>
<dbReference type="STRING" id="670580.A0A1X6N974"/>
<comment type="subcellular location">
    <subcellularLocation>
        <location evidence="1">Membrane</location>
        <topology evidence="1">Multi-pass membrane protein</topology>
    </subcellularLocation>
</comment>
<keyword evidence="9" id="KW-1185">Reference proteome</keyword>
<organism evidence="8 9">
    <name type="scientific">Postia placenta MAD-698-R-SB12</name>
    <dbReference type="NCBI Taxonomy" id="670580"/>
    <lineage>
        <taxon>Eukaryota</taxon>
        <taxon>Fungi</taxon>
        <taxon>Dikarya</taxon>
        <taxon>Basidiomycota</taxon>
        <taxon>Agaricomycotina</taxon>
        <taxon>Agaricomycetes</taxon>
        <taxon>Polyporales</taxon>
        <taxon>Adustoporiaceae</taxon>
        <taxon>Rhodonia</taxon>
    </lineage>
</organism>
<evidence type="ECO:0000256" key="2">
    <source>
        <dbReference type="ARBA" id="ARBA00010199"/>
    </source>
</evidence>
<dbReference type="GO" id="GO:0015297">
    <property type="term" value="F:antiporter activity"/>
    <property type="evidence" value="ECO:0007669"/>
    <property type="project" value="InterPro"/>
</dbReference>
<evidence type="ECO:0000256" key="4">
    <source>
        <dbReference type="ARBA" id="ARBA00022989"/>
    </source>
</evidence>
<keyword evidence="4 7" id="KW-1133">Transmembrane helix</keyword>
<feature type="compositionally biased region" description="Basic and acidic residues" evidence="6">
    <location>
        <begin position="36"/>
        <end position="57"/>
    </location>
</feature>
<evidence type="ECO:0000256" key="5">
    <source>
        <dbReference type="ARBA" id="ARBA00023136"/>
    </source>
</evidence>
<feature type="region of interest" description="Disordered" evidence="6">
    <location>
        <begin position="30"/>
        <end position="112"/>
    </location>
</feature>
<dbReference type="GO" id="GO:0042910">
    <property type="term" value="F:xenobiotic transmembrane transporter activity"/>
    <property type="evidence" value="ECO:0007669"/>
    <property type="project" value="InterPro"/>
</dbReference>
<name>A0A1X6N974_9APHY</name>
<evidence type="ECO:0000313" key="9">
    <source>
        <dbReference type="Proteomes" id="UP000194127"/>
    </source>
</evidence>
<feature type="transmembrane region" description="Helical" evidence="7">
    <location>
        <begin position="471"/>
        <end position="493"/>
    </location>
</feature>
<dbReference type="InterPro" id="IPR002528">
    <property type="entry name" value="MATE_fam"/>
</dbReference>
<gene>
    <name evidence="8" type="ORF">POSPLADRAFT_1135540</name>
</gene>
<evidence type="ECO:0000256" key="6">
    <source>
        <dbReference type="SAM" id="MobiDB-lite"/>
    </source>
</evidence>
<comment type="similarity">
    <text evidence="2">Belongs to the multi antimicrobial extrusion (MATE) (TC 2.A.66.1) family.</text>
</comment>
<protein>
    <recommendedName>
        <fullName evidence="10">MATE efflux family protein</fullName>
    </recommendedName>
</protein>
<evidence type="ECO:0000256" key="3">
    <source>
        <dbReference type="ARBA" id="ARBA00022692"/>
    </source>
</evidence>